<comment type="caution">
    <text evidence="3">The sequence shown here is derived from an EMBL/GenBank/DDBJ whole genome shotgun (WGS) entry which is preliminary data.</text>
</comment>
<dbReference type="EMBL" id="PRLB01000014">
    <property type="protein sequence ID" value="RAW53134.1"/>
    <property type="molecule type" value="Genomic_DNA"/>
</dbReference>
<accession>A0A329TVC1</accession>
<feature type="region of interest" description="Disordered" evidence="1">
    <location>
        <begin position="25"/>
        <end position="50"/>
    </location>
</feature>
<protein>
    <recommendedName>
        <fullName evidence="5">Chlorophenol reductase</fullName>
    </recommendedName>
</protein>
<sequence>MTQRQKALLSCAVAAALLLSGCRKGNSNSGSMSSSNAMSGSSGSASTTQTGGWKTGLGILTEASDEARTGTIHTIAAAVLLDGDGKLADVMLDELEVEVTADGKGVVTMPTDYRTKRQKGDDYPLAAASSLKKGWAEQADDFADYLTGMTPEQASMLETDKDGKAVDADLLSGCTIRVDQYRDAVAKACTNASALGAAKGDRVSLGVEAENASSDITATDDKDVNAEVDLTVVALTLDADGRVTSAIGDMAEPALTIAADGGVTAPDTVRSKLELGDSYGMRNASSLGKEWYEHSEGYCSYLKGKTEKEVADIPADGSDADLAALCTISIDALQKAAGDAFENASL</sequence>
<dbReference type="Gene3D" id="3.90.1010.20">
    <property type="match status" value="2"/>
</dbReference>
<feature type="signal peptide" evidence="2">
    <location>
        <begin position="1"/>
        <end position="25"/>
    </location>
</feature>
<evidence type="ECO:0000313" key="3">
    <source>
        <dbReference type="EMBL" id="RAW53134.1"/>
    </source>
</evidence>
<dbReference type="PROSITE" id="PS51257">
    <property type="entry name" value="PROKAR_LIPOPROTEIN"/>
    <property type="match status" value="1"/>
</dbReference>
<evidence type="ECO:0000256" key="1">
    <source>
        <dbReference type="SAM" id="MobiDB-lite"/>
    </source>
</evidence>
<dbReference type="RefSeq" id="WP_158401539.1">
    <property type="nucleotide sequence ID" value="NZ_PRLB01000014.1"/>
</dbReference>
<dbReference type="AlphaFoldDB" id="A0A329TVC1"/>
<dbReference type="OrthoDB" id="2026742at2"/>
<name>A0A329TVC1_9FIRM</name>
<evidence type="ECO:0000256" key="2">
    <source>
        <dbReference type="SAM" id="SignalP"/>
    </source>
</evidence>
<organism evidence="3 4">
    <name type="scientific">Faecalibacterium prausnitzii</name>
    <dbReference type="NCBI Taxonomy" id="853"/>
    <lineage>
        <taxon>Bacteria</taxon>
        <taxon>Bacillati</taxon>
        <taxon>Bacillota</taxon>
        <taxon>Clostridia</taxon>
        <taxon>Eubacteriales</taxon>
        <taxon>Oscillospiraceae</taxon>
        <taxon>Faecalibacterium</taxon>
    </lineage>
</organism>
<reference evidence="3 4" key="1">
    <citation type="submission" date="2018-02" db="EMBL/GenBank/DDBJ databases">
        <title>Complete genome sequencing of Faecalibacterium prausnitzii strains isolated from the human gut.</title>
        <authorList>
            <person name="Fitzgerald B.C."/>
            <person name="Shkoporov A.N."/>
            <person name="Ross P.R."/>
            <person name="Hill C."/>
        </authorList>
    </citation>
    <scope>NUCLEOTIDE SEQUENCE [LARGE SCALE GENOMIC DNA]</scope>
    <source>
        <strain evidence="3 4">APC942/32-1</strain>
    </source>
</reference>
<evidence type="ECO:0008006" key="5">
    <source>
        <dbReference type="Google" id="ProtNLM"/>
    </source>
</evidence>
<proteinExistence type="predicted"/>
<feature type="chain" id="PRO_5016468843" description="Chlorophenol reductase" evidence="2">
    <location>
        <begin position="26"/>
        <end position="346"/>
    </location>
</feature>
<keyword evidence="2" id="KW-0732">Signal</keyword>
<dbReference type="Proteomes" id="UP000251144">
    <property type="component" value="Unassembled WGS sequence"/>
</dbReference>
<gene>
    <name evidence="3" type="ORF">C4N26_12020</name>
</gene>
<feature type="compositionally biased region" description="Low complexity" evidence="1">
    <location>
        <begin position="25"/>
        <end position="46"/>
    </location>
</feature>
<evidence type="ECO:0000313" key="4">
    <source>
        <dbReference type="Proteomes" id="UP000251144"/>
    </source>
</evidence>